<evidence type="ECO:0000256" key="1">
    <source>
        <dbReference type="ARBA" id="ARBA00010134"/>
    </source>
</evidence>
<feature type="domain" description="Caspase family p20" evidence="6">
    <location>
        <begin position="212"/>
        <end position="329"/>
    </location>
</feature>
<dbReference type="Gene3D" id="3.40.50.1460">
    <property type="match status" value="1"/>
</dbReference>
<dbReference type="GO" id="GO:0005737">
    <property type="term" value="C:cytoplasm"/>
    <property type="evidence" value="ECO:0007669"/>
    <property type="project" value="UniProtKB-ARBA"/>
</dbReference>
<evidence type="ECO:0000256" key="3">
    <source>
        <dbReference type="RuleBase" id="RU003971"/>
    </source>
</evidence>
<dbReference type="PROSITE" id="PS50208">
    <property type="entry name" value="CASPASE_P20"/>
    <property type="match status" value="1"/>
</dbReference>
<evidence type="ECO:0000256" key="2">
    <source>
        <dbReference type="ARBA" id="ARBA00022703"/>
    </source>
</evidence>
<name>F6K5S1_MANSE</name>
<feature type="domain" description="Caspase family p10" evidence="5">
    <location>
        <begin position="351"/>
        <end position="448"/>
    </location>
</feature>
<dbReference type="InterPro" id="IPR002138">
    <property type="entry name" value="Pept_C14_p10"/>
</dbReference>
<dbReference type="InterPro" id="IPR029030">
    <property type="entry name" value="Caspase-like_dom_sf"/>
</dbReference>
<dbReference type="InterPro" id="IPR001309">
    <property type="entry name" value="Pept_C14_p20"/>
</dbReference>
<comment type="similarity">
    <text evidence="1 3">Belongs to the peptidase C14A family.</text>
</comment>
<evidence type="ECO:0000313" key="7">
    <source>
        <dbReference type="EMBL" id="AEF30496.1"/>
    </source>
</evidence>
<dbReference type="Pfam" id="PF00656">
    <property type="entry name" value="Peptidase_C14"/>
    <property type="match status" value="1"/>
</dbReference>
<proteinExistence type="evidence at transcript level"/>
<sequence length="561" mass="63977">MEGENKGTNIQNQGTDLQKKRKRKKRGKQKRISEDVDNGSCVSNIVELDAPDNANTVENIDLITNKWEIDENPRFDKNTNENTEYHEATTDTLHSQSSSQVKTCEHLFSYSNNNDPPDYEHLKDENLSADIKNNIVVQNLVTDGIPSTCENPSTKVLHDGNKLSTQLSSESDTKLNRSISSTTKNLIQLYNPRALPKESETYELEKFDKNKLIIFNQIKFGQYERLGTEADLKSLKTTFEAFNFEVQDYPDPTVDKIEEILNEISVTDYSDYGCLAIAVLTHGGIDGKLLAADGDYYEIKIINFLKTHKNHSLITKPRLLFVQACRGPNSLIGVPVLQPGKVQSNLIYDTEPYTLPVEADMLVVHSSYVGNRAVRHQREGSWFIQTLCKKINEMASTHDLETILTHIKREVAIDKEKIIVNRVTKEHEINKQMPVVTTTLIRKLYLKRSAAEENALNTNGMPTDVAVDSYNTGANPKPELENCRCNLNYFDYIKECLRHFLQDNNDYKDTTGRSLLNLTDTLKNEEAFNATKEKCAMTIADYLETRAKHCQHYKYIYINKK</sequence>
<gene>
    <name evidence="7" type="primary">Casp-4-2</name>
</gene>
<dbReference type="GO" id="GO:0004197">
    <property type="term" value="F:cysteine-type endopeptidase activity"/>
    <property type="evidence" value="ECO:0007669"/>
    <property type="project" value="InterPro"/>
</dbReference>
<dbReference type="InterPro" id="IPR015917">
    <property type="entry name" value="Pept_C14A"/>
</dbReference>
<dbReference type="GO" id="GO:0006915">
    <property type="term" value="P:apoptotic process"/>
    <property type="evidence" value="ECO:0007669"/>
    <property type="project" value="UniProtKB-KW"/>
</dbReference>
<keyword evidence="2" id="KW-0053">Apoptosis</keyword>
<organism evidence="7">
    <name type="scientific">Manduca sexta</name>
    <name type="common">Tobacco hawkmoth</name>
    <name type="synonym">Tobacco hornworm</name>
    <dbReference type="NCBI Taxonomy" id="7130"/>
    <lineage>
        <taxon>Eukaryota</taxon>
        <taxon>Metazoa</taxon>
        <taxon>Ecdysozoa</taxon>
        <taxon>Arthropoda</taxon>
        <taxon>Hexapoda</taxon>
        <taxon>Insecta</taxon>
        <taxon>Pterygota</taxon>
        <taxon>Neoptera</taxon>
        <taxon>Endopterygota</taxon>
        <taxon>Lepidoptera</taxon>
        <taxon>Glossata</taxon>
        <taxon>Ditrysia</taxon>
        <taxon>Bombycoidea</taxon>
        <taxon>Sphingidae</taxon>
        <taxon>Sphinginae</taxon>
        <taxon>Sphingini</taxon>
        <taxon>Manduca</taxon>
    </lineage>
</organism>
<dbReference type="PROSITE" id="PS50207">
    <property type="entry name" value="CASPASE_P10"/>
    <property type="match status" value="1"/>
</dbReference>
<dbReference type="EMBL" id="HM234678">
    <property type="protein sequence ID" value="AEF30496.1"/>
    <property type="molecule type" value="mRNA"/>
</dbReference>
<dbReference type="SUPFAM" id="SSF52129">
    <property type="entry name" value="Caspase-like"/>
    <property type="match status" value="1"/>
</dbReference>
<feature type="region of interest" description="Disordered" evidence="4">
    <location>
        <begin position="1"/>
        <end position="35"/>
    </location>
</feature>
<dbReference type="GO" id="GO:0051604">
    <property type="term" value="P:protein maturation"/>
    <property type="evidence" value="ECO:0007669"/>
    <property type="project" value="UniProtKB-ARBA"/>
</dbReference>
<dbReference type="PRINTS" id="PR00376">
    <property type="entry name" value="IL1BCENZYME"/>
</dbReference>
<evidence type="ECO:0000256" key="4">
    <source>
        <dbReference type="SAM" id="MobiDB-lite"/>
    </source>
</evidence>
<dbReference type="AlphaFoldDB" id="F6K5S1"/>
<dbReference type="GO" id="GO:0006508">
    <property type="term" value="P:proteolysis"/>
    <property type="evidence" value="ECO:0007669"/>
    <property type="project" value="InterPro"/>
</dbReference>
<dbReference type="SMART" id="SM00115">
    <property type="entry name" value="CASc"/>
    <property type="match status" value="1"/>
</dbReference>
<dbReference type="OrthoDB" id="6114029at2759"/>
<dbReference type="InterPro" id="IPR011600">
    <property type="entry name" value="Pept_C14_caspase"/>
</dbReference>
<dbReference type="PANTHER" id="PTHR48169:SF7">
    <property type="entry name" value="CASPASE 10"/>
    <property type="match status" value="1"/>
</dbReference>
<dbReference type="GO" id="GO:0043067">
    <property type="term" value="P:regulation of programmed cell death"/>
    <property type="evidence" value="ECO:0007669"/>
    <property type="project" value="UniProtKB-ARBA"/>
</dbReference>
<evidence type="ECO:0000259" key="6">
    <source>
        <dbReference type="PROSITE" id="PS50208"/>
    </source>
</evidence>
<feature type="compositionally biased region" description="Polar residues" evidence="4">
    <location>
        <begin position="1"/>
        <end position="16"/>
    </location>
</feature>
<evidence type="ECO:0000259" key="5">
    <source>
        <dbReference type="PROSITE" id="PS50207"/>
    </source>
</evidence>
<reference evidence="7" key="1">
    <citation type="journal article" date="2011" name="BMC Genomics">
        <title>A comprehensive characterization of the caspase gene family in insects from the order Lepidoptera.</title>
        <authorList>
            <person name="Courtiade J."/>
            <person name="Pauchet Y."/>
            <person name="Vogel H."/>
            <person name="Heckel D.G."/>
        </authorList>
    </citation>
    <scope>NUCLEOTIDE SEQUENCE</scope>
    <source>
        <tissue evidence="7">Midgut</tissue>
    </source>
</reference>
<protein>
    <submittedName>
        <fullName evidence="7">Caspase-4-2</fullName>
    </submittedName>
</protein>
<dbReference type="PANTHER" id="PTHR48169">
    <property type="entry name" value="DED DOMAIN-CONTAINING PROTEIN"/>
    <property type="match status" value="1"/>
</dbReference>
<accession>F6K5S1</accession>
<feature type="compositionally biased region" description="Basic residues" evidence="4">
    <location>
        <begin position="19"/>
        <end position="30"/>
    </location>
</feature>